<evidence type="ECO:0000313" key="2">
    <source>
        <dbReference type="Proteomes" id="UP001165960"/>
    </source>
</evidence>
<protein>
    <submittedName>
        <fullName evidence="1">Uncharacterized protein</fullName>
    </submittedName>
</protein>
<proteinExistence type="predicted"/>
<organism evidence="1 2">
    <name type="scientific">Entomophthora muscae</name>
    <dbReference type="NCBI Taxonomy" id="34485"/>
    <lineage>
        <taxon>Eukaryota</taxon>
        <taxon>Fungi</taxon>
        <taxon>Fungi incertae sedis</taxon>
        <taxon>Zoopagomycota</taxon>
        <taxon>Entomophthoromycotina</taxon>
        <taxon>Entomophthoromycetes</taxon>
        <taxon>Entomophthorales</taxon>
        <taxon>Entomophthoraceae</taxon>
        <taxon>Entomophthora</taxon>
    </lineage>
</organism>
<sequence length="131" mass="14175">MLLEEDMQFFSVLAIVPCLALQVASIPLGSKDNHDTSPSGHSHQLQRRSPGVAVKGSDARLRSKATNFVKNTPGKENHDQNKANTQYSNSPLSNKAIHYLPKQGDAAGKNSGMNFAKEAAQRYGKVSGIKQ</sequence>
<gene>
    <name evidence="1" type="ORF">DSO57_1022704</name>
</gene>
<evidence type="ECO:0000313" key="1">
    <source>
        <dbReference type="EMBL" id="KAJ9088479.1"/>
    </source>
</evidence>
<comment type="caution">
    <text evidence="1">The sequence shown here is derived from an EMBL/GenBank/DDBJ whole genome shotgun (WGS) entry which is preliminary data.</text>
</comment>
<dbReference type="Proteomes" id="UP001165960">
    <property type="component" value="Unassembled WGS sequence"/>
</dbReference>
<reference evidence="1" key="1">
    <citation type="submission" date="2022-04" db="EMBL/GenBank/DDBJ databases">
        <title>Genome of the entomopathogenic fungus Entomophthora muscae.</title>
        <authorList>
            <person name="Elya C."/>
            <person name="Lovett B.R."/>
            <person name="Lee E."/>
            <person name="Macias A.M."/>
            <person name="Hajek A.E."/>
            <person name="De Bivort B.L."/>
            <person name="Kasson M.T."/>
            <person name="De Fine Licht H.H."/>
            <person name="Stajich J.E."/>
        </authorList>
    </citation>
    <scope>NUCLEOTIDE SEQUENCE</scope>
    <source>
        <strain evidence="1">Berkeley</strain>
    </source>
</reference>
<keyword evidence="2" id="KW-1185">Reference proteome</keyword>
<name>A0ACC2UMZ0_9FUNG</name>
<dbReference type="EMBL" id="QTSX02000115">
    <property type="protein sequence ID" value="KAJ9088479.1"/>
    <property type="molecule type" value="Genomic_DNA"/>
</dbReference>
<accession>A0ACC2UMZ0</accession>